<organism evidence="2 3">
    <name type="scientific">Polarella glacialis</name>
    <name type="common">Dinoflagellate</name>
    <dbReference type="NCBI Taxonomy" id="89957"/>
    <lineage>
        <taxon>Eukaryota</taxon>
        <taxon>Sar</taxon>
        <taxon>Alveolata</taxon>
        <taxon>Dinophyceae</taxon>
        <taxon>Suessiales</taxon>
        <taxon>Suessiaceae</taxon>
        <taxon>Polarella</taxon>
    </lineage>
</organism>
<dbReference type="EMBL" id="CAJNNW010034355">
    <property type="protein sequence ID" value="CAE8722429.1"/>
    <property type="molecule type" value="Genomic_DNA"/>
</dbReference>
<dbReference type="AlphaFoldDB" id="A0A813L4M4"/>
<evidence type="ECO:0000313" key="3">
    <source>
        <dbReference type="Proteomes" id="UP000626109"/>
    </source>
</evidence>
<feature type="compositionally biased region" description="Gly residues" evidence="1">
    <location>
        <begin position="91"/>
        <end position="112"/>
    </location>
</feature>
<sequence>MLFYFSKCVELYEQQHPFQFMRTAAESGIALEKRGKARCTLQYCGVFPTRRVVEAKVAFKRFRLPTDPSTLGRGFGFIASTSHTHARPREGGGGPAGGGHSGGAGGAAGRRG</sequence>
<comment type="caution">
    <text evidence="2">The sequence shown here is derived from an EMBL/GenBank/DDBJ whole genome shotgun (WGS) entry which is preliminary data.</text>
</comment>
<dbReference type="Proteomes" id="UP000626109">
    <property type="component" value="Unassembled WGS sequence"/>
</dbReference>
<accession>A0A813L4M4</accession>
<gene>
    <name evidence="2" type="ORF">PGLA2088_LOCUS42521</name>
</gene>
<evidence type="ECO:0000313" key="2">
    <source>
        <dbReference type="EMBL" id="CAE8722429.1"/>
    </source>
</evidence>
<reference evidence="2" key="1">
    <citation type="submission" date="2021-02" db="EMBL/GenBank/DDBJ databases">
        <authorList>
            <person name="Dougan E. K."/>
            <person name="Rhodes N."/>
            <person name="Thang M."/>
            <person name="Chan C."/>
        </authorList>
    </citation>
    <scope>NUCLEOTIDE SEQUENCE</scope>
</reference>
<proteinExistence type="predicted"/>
<protein>
    <submittedName>
        <fullName evidence="2">Uncharacterized protein</fullName>
    </submittedName>
</protein>
<name>A0A813L4M4_POLGL</name>
<evidence type="ECO:0000256" key="1">
    <source>
        <dbReference type="SAM" id="MobiDB-lite"/>
    </source>
</evidence>
<feature type="region of interest" description="Disordered" evidence="1">
    <location>
        <begin position="82"/>
        <end position="112"/>
    </location>
</feature>